<dbReference type="PANTHER" id="PTHR30055:SF226">
    <property type="entry name" value="HTH-TYPE TRANSCRIPTIONAL REGULATOR PKSA"/>
    <property type="match status" value="1"/>
</dbReference>
<dbReference type="PRINTS" id="PR00455">
    <property type="entry name" value="HTHTETR"/>
</dbReference>
<sequence length="203" mass="21033">MSSQKSTAAPVAPKRQRGRDRVAAIMDAAAIVFAEKGYDLATMTEIAAQADTAIGSLYRFFPTKEALADAFVIGYGAHFLNALDEIEAEAGRLSPAALAGALIDVMLGLRAERAAAIALINARSNAAAEMRSTFGAAVRGRIVAILTASAGPLPSAKGEAAATLLLHVLKSLPALVREDLKETADVLGEARALVGDYISSLGR</sequence>
<dbReference type="Pfam" id="PF00440">
    <property type="entry name" value="TetR_N"/>
    <property type="match status" value="1"/>
</dbReference>
<evidence type="ECO:0000256" key="2">
    <source>
        <dbReference type="PROSITE-ProRule" id="PRU00335"/>
    </source>
</evidence>
<dbReference type="GO" id="GO:0003700">
    <property type="term" value="F:DNA-binding transcription factor activity"/>
    <property type="evidence" value="ECO:0007669"/>
    <property type="project" value="TreeGrafter"/>
</dbReference>
<evidence type="ECO:0000313" key="4">
    <source>
        <dbReference type="EMBL" id="ACK50716.1"/>
    </source>
</evidence>
<keyword evidence="1 2" id="KW-0238">DNA-binding</keyword>
<dbReference type="RefSeq" id="WP_012590786.1">
    <property type="nucleotide sequence ID" value="NC_011666.1"/>
</dbReference>
<dbReference type="PANTHER" id="PTHR30055">
    <property type="entry name" value="HTH-TYPE TRANSCRIPTIONAL REGULATOR RUTR"/>
    <property type="match status" value="1"/>
</dbReference>
<accession>B8ELT5</accession>
<dbReference type="InterPro" id="IPR001647">
    <property type="entry name" value="HTH_TetR"/>
</dbReference>
<dbReference type="eggNOG" id="COG1309">
    <property type="taxonomic scope" value="Bacteria"/>
</dbReference>
<dbReference type="InterPro" id="IPR050109">
    <property type="entry name" value="HTH-type_TetR-like_transc_reg"/>
</dbReference>
<proteinExistence type="predicted"/>
<dbReference type="GO" id="GO:0000976">
    <property type="term" value="F:transcription cis-regulatory region binding"/>
    <property type="evidence" value="ECO:0007669"/>
    <property type="project" value="TreeGrafter"/>
</dbReference>
<dbReference type="PROSITE" id="PS50977">
    <property type="entry name" value="HTH_TETR_2"/>
    <property type="match status" value="1"/>
</dbReference>
<dbReference type="Proteomes" id="UP000002257">
    <property type="component" value="Chromosome"/>
</dbReference>
<dbReference type="STRING" id="395965.Msil_1770"/>
<dbReference type="KEGG" id="msl:Msil_1770"/>
<organism evidence="4 5">
    <name type="scientific">Methylocella silvestris (strain DSM 15510 / CIP 108128 / LMG 27833 / NCIMB 13906 / BL2)</name>
    <dbReference type="NCBI Taxonomy" id="395965"/>
    <lineage>
        <taxon>Bacteria</taxon>
        <taxon>Pseudomonadati</taxon>
        <taxon>Pseudomonadota</taxon>
        <taxon>Alphaproteobacteria</taxon>
        <taxon>Hyphomicrobiales</taxon>
        <taxon>Beijerinckiaceae</taxon>
        <taxon>Methylocella</taxon>
    </lineage>
</organism>
<dbReference type="HOGENOM" id="CLU_069356_46_2_5"/>
<evidence type="ECO:0000313" key="5">
    <source>
        <dbReference type="Proteomes" id="UP000002257"/>
    </source>
</evidence>
<dbReference type="EMBL" id="CP001280">
    <property type="protein sequence ID" value="ACK50716.1"/>
    <property type="molecule type" value="Genomic_DNA"/>
</dbReference>
<evidence type="ECO:0000259" key="3">
    <source>
        <dbReference type="PROSITE" id="PS50977"/>
    </source>
</evidence>
<dbReference type="Gene3D" id="1.10.357.10">
    <property type="entry name" value="Tetracycline Repressor, domain 2"/>
    <property type="match status" value="1"/>
</dbReference>
<gene>
    <name evidence="4" type="ordered locus">Msil_1770</name>
</gene>
<evidence type="ECO:0000256" key="1">
    <source>
        <dbReference type="ARBA" id="ARBA00023125"/>
    </source>
</evidence>
<dbReference type="OrthoDB" id="9808189at2"/>
<feature type="DNA-binding region" description="H-T-H motif" evidence="2">
    <location>
        <begin position="42"/>
        <end position="61"/>
    </location>
</feature>
<reference evidence="4 5" key="1">
    <citation type="journal article" date="2010" name="J. Bacteriol.">
        <title>Complete genome sequence of the aerobic facultative methanotroph Methylocella silvestris BL2.</title>
        <authorList>
            <person name="Chen Y."/>
            <person name="Crombie A."/>
            <person name="Rahman M.T."/>
            <person name="Dedysh S.N."/>
            <person name="Liesack W."/>
            <person name="Stott M.B."/>
            <person name="Alam M."/>
            <person name="Theisen A.R."/>
            <person name="Murrell J.C."/>
            <person name="Dunfield P.F."/>
        </authorList>
    </citation>
    <scope>NUCLEOTIDE SEQUENCE [LARGE SCALE GENOMIC DNA]</scope>
    <source>
        <strain evidence="5">DSM 15510 / CIP 108128 / LMG 27833 / NCIMB 13906 / BL2</strain>
    </source>
</reference>
<protein>
    <submittedName>
        <fullName evidence="4">Transcriptional regulator, TetR family</fullName>
    </submittedName>
</protein>
<dbReference type="AlphaFoldDB" id="B8ELT5"/>
<keyword evidence="5" id="KW-1185">Reference proteome</keyword>
<dbReference type="SUPFAM" id="SSF46689">
    <property type="entry name" value="Homeodomain-like"/>
    <property type="match status" value="1"/>
</dbReference>
<name>B8ELT5_METSB</name>
<feature type="domain" description="HTH tetR-type" evidence="3">
    <location>
        <begin position="19"/>
        <end position="79"/>
    </location>
</feature>
<dbReference type="InterPro" id="IPR009057">
    <property type="entry name" value="Homeodomain-like_sf"/>
</dbReference>